<dbReference type="EMBL" id="JAESIL010000114">
    <property type="protein sequence ID" value="MBL3580147.1"/>
    <property type="molecule type" value="Genomic_DNA"/>
</dbReference>
<dbReference type="InterPro" id="IPR007024">
    <property type="entry name" value="BLUF_domain"/>
</dbReference>
<dbReference type="Gene3D" id="3.30.70.100">
    <property type="match status" value="1"/>
</dbReference>
<evidence type="ECO:0000259" key="1">
    <source>
        <dbReference type="PROSITE" id="PS50925"/>
    </source>
</evidence>
<dbReference type="SMART" id="SM01034">
    <property type="entry name" value="BLUF"/>
    <property type="match status" value="1"/>
</dbReference>
<evidence type="ECO:0000313" key="2">
    <source>
        <dbReference type="EMBL" id="MBL3580147.1"/>
    </source>
</evidence>
<dbReference type="PROSITE" id="PS50925">
    <property type="entry name" value="BLUF"/>
    <property type="match status" value="1"/>
</dbReference>
<accession>A0ABS1RKF7</accession>
<protein>
    <submittedName>
        <fullName evidence="2">BLUF domain-containing protein</fullName>
    </submittedName>
</protein>
<feature type="domain" description="BLUF" evidence="1">
    <location>
        <begin position="15"/>
        <end position="106"/>
    </location>
</feature>
<dbReference type="InterPro" id="IPR036046">
    <property type="entry name" value="Acylphosphatase-like_dom_sf"/>
</dbReference>
<organism evidence="2 3">
    <name type="scientific">Rhodovulum visakhapatnamense</name>
    <dbReference type="NCBI Taxonomy" id="364297"/>
    <lineage>
        <taxon>Bacteria</taxon>
        <taxon>Pseudomonadati</taxon>
        <taxon>Pseudomonadota</taxon>
        <taxon>Alphaproteobacteria</taxon>
        <taxon>Rhodobacterales</taxon>
        <taxon>Paracoccaceae</taxon>
        <taxon>Rhodovulum</taxon>
    </lineage>
</organism>
<dbReference type="RefSeq" id="WP_075787769.1">
    <property type="nucleotide sequence ID" value="NZ_JAESIL010000114.1"/>
</dbReference>
<evidence type="ECO:0000313" key="3">
    <source>
        <dbReference type="Proteomes" id="UP000635853"/>
    </source>
</evidence>
<gene>
    <name evidence="2" type="ORF">JMJ92_18640</name>
</gene>
<reference evidence="3" key="1">
    <citation type="submission" date="2021-01" db="EMBL/GenBank/DDBJ databases">
        <title>Draft genomes of Rhodovulum sulfidophilum.</title>
        <authorList>
            <person name="Guzman M.S."/>
        </authorList>
    </citation>
    <scope>NUCLEOTIDE SEQUENCE [LARGE SCALE GENOMIC DNA]</scope>
    <source>
        <strain evidence="3">AB19</strain>
    </source>
</reference>
<comment type="caution">
    <text evidence="2">The sequence shown here is derived from an EMBL/GenBank/DDBJ whole genome shotgun (WGS) entry which is preliminary data.</text>
</comment>
<dbReference type="Gene3D" id="3.40.50.280">
    <property type="entry name" value="Cobalamin-binding domain"/>
    <property type="match status" value="1"/>
</dbReference>
<keyword evidence="3" id="KW-1185">Reference proteome</keyword>
<proteinExistence type="predicted"/>
<dbReference type="SUPFAM" id="SSF54975">
    <property type="entry name" value="Acylphosphatase/BLUF domain-like"/>
    <property type="match status" value="1"/>
</dbReference>
<dbReference type="Pfam" id="PF04940">
    <property type="entry name" value="BLUF"/>
    <property type="match status" value="1"/>
</dbReference>
<name>A0ABS1RKF7_9RHOB</name>
<sequence>MRKDELQRTDAEGRLFRIAYASRTRDDLRLPDLQAIAEQAAARNRQSRITGVLLFGQGQVLQWLEGPAAAVCAVMGAIQRDPRHQGVSVLSAGWIDARRFPDWSMQFLDAGERAGSVVPLAVSPDKGSAARVFDGAAVRHWADRDPDGICTAQGLAAHLARSPEESLPPIPERFLGCPRARAGLVDEVCRTLGQGWMDSRYSGFEVTLATVRLNRLMLLAGRPADPREARASAVVLAPDRCSELTGALMKTDLLRSAGYSVRLIAWARVTSLRSSLRGTGNCPIIIYGGRVGIDSRDAKRAAAMADWLRADYPGRTILIGGRSAGPLSEWPDRLAFHSQGGHPVAGKPIDWPALSALAADPVAALAR</sequence>
<dbReference type="Proteomes" id="UP000635853">
    <property type="component" value="Unassembled WGS sequence"/>
</dbReference>